<dbReference type="InterPro" id="IPR050194">
    <property type="entry name" value="Glycosyltransferase_grp1"/>
</dbReference>
<dbReference type="Proteomes" id="UP000198897">
    <property type="component" value="Unassembled WGS sequence"/>
</dbReference>
<protein>
    <submittedName>
        <fullName evidence="2">Glycosyltransferase involved in cell wall bisynthesis</fullName>
    </submittedName>
</protein>
<keyword evidence="2" id="KW-0808">Transferase</keyword>
<dbReference type="PANTHER" id="PTHR45947">
    <property type="entry name" value="SULFOQUINOVOSYL TRANSFERASE SQD2"/>
    <property type="match status" value="1"/>
</dbReference>
<accession>A0A1I2JN77</accession>
<proteinExistence type="predicted"/>
<organism evidence="2 3">
    <name type="scientific">Halobacillus alkaliphilus</name>
    <dbReference type="NCBI Taxonomy" id="396056"/>
    <lineage>
        <taxon>Bacteria</taxon>
        <taxon>Bacillati</taxon>
        <taxon>Bacillota</taxon>
        <taxon>Bacilli</taxon>
        <taxon>Bacillales</taxon>
        <taxon>Bacillaceae</taxon>
        <taxon>Halobacillus</taxon>
    </lineage>
</organism>
<dbReference type="InterPro" id="IPR028098">
    <property type="entry name" value="Glyco_trans_4-like_N"/>
</dbReference>
<dbReference type="RefSeq" id="WP_089749416.1">
    <property type="nucleotide sequence ID" value="NZ_FOOG01000001.1"/>
</dbReference>
<name>A0A1I2JN77_9BACI</name>
<sequence>MKIAIFTDTYAPQVNGVSRTLERLITHLEKEKIEYRLFIPYMKGSLPSDCIRPVLSFPFFLYPECRLSFPWAARIRKDLESFNPDIVHIATPFNMGLTGLYCAKKLSIPIVGSYHTNFDRYLEYYNLPYLSKWMWKYLKWFYKGFQRTFVPSYQTKTELNFQGFHNISIWSRGVDCTKFHPSTNEMVLKDYYDSKPAFLLTYVGRVAPEKDLDILMDTARKLPAPYKDKVHWLIVGEGPLLKELQEEKLSNVTFTGYVHGSELANIYADSTLFIFPSTTETFGNVVLEALACGTPVVATKSGGVQEIIQNGKTGILCEPRNSSQMIDAICSLLANPLRITAMANEARKYALDQSWEIIFNKLLNEYKEVIDQPFSSQNKLNMQS</sequence>
<feature type="domain" description="Glycosyltransferase subfamily 4-like N-terminal" evidence="1">
    <location>
        <begin position="14"/>
        <end position="177"/>
    </location>
</feature>
<dbReference type="OrthoDB" id="9802525at2"/>
<dbReference type="GO" id="GO:0016758">
    <property type="term" value="F:hexosyltransferase activity"/>
    <property type="evidence" value="ECO:0007669"/>
    <property type="project" value="TreeGrafter"/>
</dbReference>
<dbReference type="SUPFAM" id="SSF53756">
    <property type="entry name" value="UDP-Glycosyltransferase/glycogen phosphorylase"/>
    <property type="match status" value="1"/>
</dbReference>
<dbReference type="EMBL" id="FOOG01000001">
    <property type="protein sequence ID" value="SFF55588.1"/>
    <property type="molecule type" value="Genomic_DNA"/>
</dbReference>
<evidence type="ECO:0000313" key="2">
    <source>
        <dbReference type="EMBL" id="SFF55588.1"/>
    </source>
</evidence>
<dbReference type="CDD" id="cd03814">
    <property type="entry name" value="GT4-like"/>
    <property type="match status" value="1"/>
</dbReference>
<keyword evidence="3" id="KW-1185">Reference proteome</keyword>
<evidence type="ECO:0000313" key="3">
    <source>
        <dbReference type="Proteomes" id="UP000198897"/>
    </source>
</evidence>
<evidence type="ECO:0000259" key="1">
    <source>
        <dbReference type="Pfam" id="PF13439"/>
    </source>
</evidence>
<dbReference type="PANTHER" id="PTHR45947:SF3">
    <property type="entry name" value="SULFOQUINOVOSYL TRANSFERASE SQD2"/>
    <property type="match status" value="1"/>
</dbReference>
<dbReference type="Pfam" id="PF13439">
    <property type="entry name" value="Glyco_transf_4"/>
    <property type="match status" value="1"/>
</dbReference>
<gene>
    <name evidence="2" type="ORF">SAMN05216353_101306</name>
</gene>
<dbReference type="Gene3D" id="3.40.50.2000">
    <property type="entry name" value="Glycogen Phosphorylase B"/>
    <property type="match status" value="2"/>
</dbReference>
<dbReference type="AlphaFoldDB" id="A0A1I2JN77"/>
<reference evidence="3" key="1">
    <citation type="submission" date="2016-10" db="EMBL/GenBank/DDBJ databases">
        <authorList>
            <person name="Varghese N."/>
            <person name="Submissions S."/>
        </authorList>
    </citation>
    <scope>NUCLEOTIDE SEQUENCE [LARGE SCALE GENOMIC DNA]</scope>
    <source>
        <strain evidence="3">FP5</strain>
    </source>
</reference>
<dbReference type="Pfam" id="PF13692">
    <property type="entry name" value="Glyco_trans_1_4"/>
    <property type="match status" value="1"/>
</dbReference>